<sequence>MKIPTEEGALKNVKKLLKPLVEKRRRDRINQNLERLRILLLEILPNEKLRNPKVEKAEILESTVQFLKARSPSADHWREYQAGYQGCFQKVLHFIQANPDISLERRAVLVGSFSSFTSLCRPSPSLMVADLVETGPSSGLNPVSAATVKTPALTQSSAASSSSSSSRTTGQKSPDTAAQLPPPAPLSTSKTQESPEDSVLLNQNCLVWRPWS</sequence>
<evidence type="ECO:0000256" key="3">
    <source>
        <dbReference type="ARBA" id="ARBA00022491"/>
    </source>
</evidence>
<gene>
    <name evidence="13" type="primary">LOC115458295</name>
</gene>
<dbReference type="GO" id="GO:0005634">
    <property type="term" value="C:nucleus"/>
    <property type="evidence" value="ECO:0007669"/>
    <property type="project" value="UniProtKB-SubCell"/>
</dbReference>
<dbReference type="Gene3D" id="4.10.280.10">
    <property type="entry name" value="Helix-loop-helix DNA-binding domain"/>
    <property type="match status" value="1"/>
</dbReference>
<dbReference type="RefSeq" id="XP_030044020.1">
    <property type="nucleotide sequence ID" value="XM_030188160.1"/>
</dbReference>
<feature type="compositionally biased region" description="Polar residues" evidence="10">
    <location>
        <begin position="167"/>
        <end position="176"/>
    </location>
</feature>
<dbReference type="GO" id="GO:0000122">
    <property type="term" value="P:negative regulation of transcription by RNA polymerase II"/>
    <property type="evidence" value="ECO:0007669"/>
    <property type="project" value="UniProtKB-ARBA"/>
</dbReference>
<evidence type="ECO:0000256" key="1">
    <source>
        <dbReference type="ARBA" id="ARBA00004123"/>
    </source>
</evidence>
<evidence type="ECO:0000313" key="12">
    <source>
        <dbReference type="Proteomes" id="UP000515156"/>
    </source>
</evidence>
<dbReference type="FunFam" id="4.10.280.10:FF:000063">
    <property type="entry name" value="transcription factor HES-7 isoform X1"/>
    <property type="match status" value="1"/>
</dbReference>
<protein>
    <submittedName>
        <fullName evidence="13">Transcription factor HES-7.1-B-like</fullName>
    </submittedName>
</protein>
<evidence type="ECO:0000256" key="8">
    <source>
        <dbReference type="ARBA" id="ARBA00023791"/>
    </source>
</evidence>
<evidence type="ECO:0000256" key="2">
    <source>
        <dbReference type="ARBA" id="ARBA00022473"/>
    </source>
</evidence>
<keyword evidence="7" id="KW-0539">Nucleus</keyword>
<evidence type="ECO:0000256" key="5">
    <source>
        <dbReference type="ARBA" id="ARBA00023125"/>
    </source>
</evidence>
<dbReference type="KEGG" id="muo:115458295"/>
<evidence type="ECO:0000256" key="10">
    <source>
        <dbReference type="SAM" id="MobiDB-lite"/>
    </source>
</evidence>
<evidence type="ECO:0000259" key="11">
    <source>
        <dbReference type="PROSITE" id="PS50888"/>
    </source>
</evidence>
<feature type="region of interest" description="Disordered" evidence="10">
    <location>
        <begin position="151"/>
        <end position="199"/>
    </location>
</feature>
<feature type="compositionally biased region" description="Low complexity" evidence="10">
    <location>
        <begin position="156"/>
        <end position="166"/>
    </location>
</feature>
<dbReference type="PROSITE" id="PS50888">
    <property type="entry name" value="BHLH"/>
    <property type="match status" value="1"/>
</dbReference>
<dbReference type="SMART" id="SM00353">
    <property type="entry name" value="HLH"/>
    <property type="match status" value="1"/>
</dbReference>
<dbReference type="InterPro" id="IPR036638">
    <property type="entry name" value="HLH_DNA-bd_sf"/>
</dbReference>
<comment type="subunit">
    <text evidence="8">Transcription repression requires formation of a complex with a corepressor protein of the Groucho/TLE family.</text>
</comment>
<dbReference type="SUPFAM" id="SSF47459">
    <property type="entry name" value="HLH, helix-loop-helix DNA-binding domain"/>
    <property type="match status" value="1"/>
</dbReference>
<organism evidence="12 13">
    <name type="scientific">Microcaecilia unicolor</name>
    <dbReference type="NCBI Taxonomy" id="1415580"/>
    <lineage>
        <taxon>Eukaryota</taxon>
        <taxon>Metazoa</taxon>
        <taxon>Chordata</taxon>
        <taxon>Craniata</taxon>
        <taxon>Vertebrata</taxon>
        <taxon>Euteleostomi</taxon>
        <taxon>Amphibia</taxon>
        <taxon>Gymnophiona</taxon>
        <taxon>Siphonopidae</taxon>
        <taxon>Microcaecilia</taxon>
    </lineage>
</organism>
<dbReference type="GO" id="GO:0003677">
    <property type="term" value="F:DNA binding"/>
    <property type="evidence" value="ECO:0007669"/>
    <property type="project" value="UniProtKB-KW"/>
</dbReference>
<comment type="subcellular location">
    <subcellularLocation>
        <location evidence="1">Nucleus</location>
    </subcellularLocation>
</comment>
<dbReference type="Proteomes" id="UP000515156">
    <property type="component" value="Chromosome 14"/>
</dbReference>
<keyword evidence="3" id="KW-0678">Repressor</keyword>
<dbReference type="Pfam" id="PF00010">
    <property type="entry name" value="HLH"/>
    <property type="match status" value="1"/>
</dbReference>
<dbReference type="AlphaFoldDB" id="A0A6P7X0F1"/>
<dbReference type="FunCoup" id="A0A6P7X0F1">
    <property type="interactions" value="692"/>
</dbReference>
<evidence type="ECO:0000256" key="4">
    <source>
        <dbReference type="ARBA" id="ARBA00023015"/>
    </source>
</evidence>
<dbReference type="InterPro" id="IPR050370">
    <property type="entry name" value="HES_HEY"/>
</dbReference>
<dbReference type="OrthoDB" id="6085656at2759"/>
<dbReference type="InParanoid" id="A0A6P7X0F1"/>
<name>A0A6P7X0F1_9AMPH</name>
<proteinExistence type="predicted"/>
<comment type="function">
    <text evidence="9">Transcriptional repressor. Represses transcription from both N box- and E box-containing promoters. Demarcates the prospective midbrain-hindbrain boundary (MHB) region in the neuroectoderm in early gastrulae embryos by repressing transcription of a number of target genes.</text>
</comment>
<dbReference type="InterPro" id="IPR011598">
    <property type="entry name" value="bHLH_dom"/>
</dbReference>
<keyword evidence="4" id="KW-0805">Transcription regulation</keyword>
<evidence type="ECO:0000256" key="6">
    <source>
        <dbReference type="ARBA" id="ARBA00023163"/>
    </source>
</evidence>
<keyword evidence="12" id="KW-1185">Reference proteome</keyword>
<dbReference type="GeneID" id="115458295"/>
<feature type="domain" description="BHLH" evidence="11">
    <location>
        <begin position="13"/>
        <end position="70"/>
    </location>
</feature>
<keyword evidence="5" id="KW-0238">DNA-binding</keyword>
<reference evidence="13" key="1">
    <citation type="submission" date="2025-08" db="UniProtKB">
        <authorList>
            <consortium name="RefSeq"/>
        </authorList>
    </citation>
    <scope>IDENTIFICATION</scope>
</reference>
<evidence type="ECO:0000256" key="7">
    <source>
        <dbReference type="ARBA" id="ARBA00023242"/>
    </source>
</evidence>
<dbReference type="PANTHER" id="PTHR10985">
    <property type="entry name" value="BASIC HELIX-LOOP-HELIX TRANSCRIPTION FACTOR, HES-RELATED"/>
    <property type="match status" value="1"/>
</dbReference>
<accession>A0A6P7X0F1</accession>
<keyword evidence="2" id="KW-0217">Developmental protein</keyword>
<evidence type="ECO:0000313" key="13">
    <source>
        <dbReference type="RefSeq" id="XP_030044020.1"/>
    </source>
</evidence>
<dbReference type="GO" id="GO:0046983">
    <property type="term" value="F:protein dimerization activity"/>
    <property type="evidence" value="ECO:0007669"/>
    <property type="project" value="InterPro"/>
</dbReference>
<evidence type="ECO:0000256" key="9">
    <source>
        <dbReference type="ARBA" id="ARBA00056356"/>
    </source>
</evidence>
<keyword evidence="6" id="KW-0804">Transcription</keyword>